<dbReference type="Gene3D" id="3.40.50.720">
    <property type="entry name" value="NAD(P)-binding Rossmann-like Domain"/>
    <property type="match status" value="1"/>
</dbReference>
<dbReference type="GO" id="GO:0000166">
    <property type="term" value="F:nucleotide binding"/>
    <property type="evidence" value="ECO:0007669"/>
    <property type="project" value="InterPro"/>
</dbReference>
<evidence type="ECO:0000313" key="3">
    <source>
        <dbReference type="Proteomes" id="UP001283361"/>
    </source>
</evidence>
<protein>
    <recommendedName>
        <fullName evidence="1">Gfo/Idh/MocA-like oxidoreductase N-terminal domain-containing protein</fullName>
    </recommendedName>
</protein>
<dbReference type="SUPFAM" id="SSF51735">
    <property type="entry name" value="NAD(P)-binding Rossmann-fold domains"/>
    <property type="match status" value="1"/>
</dbReference>
<reference evidence="2" key="1">
    <citation type="journal article" date="2023" name="G3 (Bethesda)">
        <title>A reference genome for the long-term kleptoplast-retaining sea slug Elysia crispata morphotype clarki.</title>
        <authorList>
            <person name="Eastman K.E."/>
            <person name="Pendleton A.L."/>
            <person name="Shaikh M.A."/>
            <person name="Suttiyut T."/>
            <person name="Ogas R."/>
            <person name="Tomko P."/>
            <person name="Gavelis G."/>
            <person name="Widhalm J.R."/>
            <person name="Wisecaver J.H."/>
        </authorList>
    </citation>
    <scope>NUCLEOTIDE SEQUENCE</scope>
    <source>
        <strain evidence="2">ECLA1</strain>
    </source>
</reference>
<evidence type="ECO:0000259" key="1">
    <source>
        <dbReference type="Pfam" id="PF01408"/>
    </source>
</evidence>
<dbReference type="InterPro" id="IPR051450">
    <property type="entry name" value="Gfo/Idh/MocA_Oxidoreductases"/>
</dbReference>
<dbReference type="Pfam" id="PF01408">
    <property type="entry name" value="GFO_IDH_MocA"/>
    <property type="match status" value="1"/>
</dbReference>
<sequence length="330" mass="36403">MSDIENEIERRTLKKPRVVEPMSAANGQTWHCGRVLEIKAMDPPNEIGVVVVGLGIAGKVRVRDLKAKTGCLVLKGVVSRRQSDIEGVAQISLKEALDRTDVKAVIISTEPALHEEYIRLALEKGKHVLVEYPVALTATTARQLFQLAEDKGLVLYEENIAMLTESYLAIREKSSTVGVKQVNYSLSGSYNGWLENFEGSGLPFISGVSGIQVMLSLFGDLVVKGGKMDRQEDGYTAQASLETQKGRPITMTLSRSSSKEARRIKQTVYEFEDGEVLDAGKIAQKSSKPGLFMQDMENFEEIVGKGKLPDGSKWLSVRSLEIAEHIHSFF</sequence>
<accession>A0AAE1D3H9</accession>
<dbReference type="InterPro" id="IPR000683">
    <property type="entry name" value="Gfo/Idh/MocA-like_OxRdtase_N"/>
</dbReference>
<keyword evidence="3" id="KW-1185">Reference proteome</keyword>
<dbReference type="PANTHER" id="PTHR43377">
    <property type="entry name" value="BILIVERDIN REDUCTASE A"/>
    <property type="match status" value="1"/>
</dbReference>
<feature type="domain" description="Gfo/Idh/MocA-like oxidoreductase N-terminal" evidence="1">
    <location>
        <begin position="47"/>
        <end position="156"/>
    </location>
</feature>
<name>A0AAE1D3H9_9GAST</name>
<comment type="caution">
    <text evidence="2">The sequence shown here is derived from an EMBL/GenBank/DDBJ whole genome shotgun (WGS) entry which is preliminary data.</text>
</comment>
<gene>
    <name evidence="2" type="ORF">RRG08_053918</name>
</gene>
<dbReference type="PANTHER" id="PTHR43377:SF1">
    <property type="entry name" value="BILIVERDIN REDUCTASE A"/>
    <property type="match status" value="1"/>
</dbReference>
<dbReference type="Gene3D" id="3.30.360.10">
    <property type="entry name" value="Dihydrodipicolinate Reductase, domain 2"/>
    <property type="match status" value="1"/>
</dbReference>
<organism evidence="2 3">
    <name type="scientific">Elysia crispata</name>
    <name type="common">lettuce slug</name>
    <dbReference type="NCBI Taxonomy" id="231223"/>
    <lineage>
        <taxon>Eukaryota</taxon>
        <taxon>Metazoa</taxon>
        <taxon>Spiralia</taxon>
        <taxon>Lophotrochozoa</taxon>
        <taxon>Mollusca</taxon>
        <taxon>Gastropoda</taxon>
        <taxon>Heterobranchia</taxon>
        <taxon>Euthyneura</taxon>
        <taxon>Panpulmonata</taxon>
        <taxon>Sacoglossa</taxon>
        <taxon>Placobranchoidea</taxon>
        <taxon>Plakobranchidae</taxon>
        <taxon>Elysia</taxon>
    </lineage>
</organism>
<proteinExistence type="predicted"/>
<dbReference type="AlphaFoldDB" id="A0AAE1D3H9"/>
<dbReference type="EMBL" id="JAWDGP010005646">
    <property type="protein sequence ID" value="KAK3754670.1"/>
    <property type="molecule type" value="Genomic_DNA"/>
</dbReference>
<dbReference type="InterPro" id="IPR036291">
    <property type="entry name" value="NAD(P)-bd_dom_sf"/>
</dbReference>
<dbReference type="Proteomes" id="UP001283361">
    <property type="component" value="Unassembled WGS sequence"/>
</dbReference>
<evidence type="ECO:0000313" key="2">
    <source>
        <dbReference type="EMBL" id="KAK3754670.1"/>
    </source>
</evidence>